<protein>
    <submittedName>
        <fullName evidence="5">Heteroous nuclear ribonucleoprotein U-like protein 2</fullName>
    </submittedName>
</protein>
<evidence type="ECO:0000256" key="3">
    <source>
        <dbReference type="SAM" id="MobiDB-lite"/>
    </source>
</evidence>
<gene>
    <name evidence="5" type="ORF">FCC1311_026832</name>
</gene>
<evidence type="ECO:0000256" key="2">
    <source>
        <dbReference type="ARBA" id="ARBA00046328"/>
    </source>
</evidence>
<keyword evidence="6" id="KW-1185">Reference proteome</keyword>
<comment type="caution">
    <text evidence="5">The sequence shown here is derived from an EMBL/GenBank/DDBJ whole genome shotgun (WGS) entry which is preliminary data.</text>
</comment>
<evidence type="ECO:0000259" key="4">
    <source>
        <dbReference type="PROSITE" id="PS50800"/>
    </source>
</evidence>
<dbReference type="EMBL" id="BEYU01000021">
    <property type="protein sequence ID" value="GBG26462.1"/>
    <property type="molecule type" value="Genomic_DNA"/>
</dbReference>
<dbReference type="AlphaFoldDB" id="A0A2R5G5X5"/>
<dbReference type="Pfam" id="PF18592">
    <property type="entry name" value="Tho1_MOS11_C"/>
    <property type="match status" value="1"/>
</dbReference>
<dbReference type="InterPro" id="IPR003034">
    <property type="entry name" value="SAP_dom"/>
</dbReference>
<dbReference type="SUPFAM" id="SSF68906">
    <property type="entry name" value="SAP domain"/>
    <property type="match status" value="1"/>
</dbReference>
<keyword evidence="1" id="KW-0597">Phosphoprotein</keyword>
<dbReference type="GO" id="GO:0016973">
    <property type="term" value="P:poly(A)+ mRNA export from nucleus"/>
    <property type="evidence" value="ECO:0007669"/>
    <property type="project" value="TreeGrafter"/>
</dbReference>
<dbReference type="PANTHER" id="PTHR46551">
    <property type="entry name" value="SAP DOMAIN-CONTAINING RIBONUCLEOPROTEIN"/>
    <property type="match status" value="1"/>
</dbReference>
<proteinExistence type="inferred from homology"/>
<dbReference type="Proteomes" id="UP000241890">
    <property type="component" value="Unassembled WGS sequence"/>
</dbReference>
<dbReference type="OrthoDB" id="79455at2759"/>
<feature type="compositionally biased region" description="Low complexity" evidence="3">
    <location>
        <begin position="55"/>
        <end position="104"/>
    </location>
</feature>
<dbReference type="GO" id="GO:0005634">
    <property type="term" value="C:nucleus"/>
    <property type="evidence" value="ECO:0007669"/>
    <property type="project" value="TreeGrafter"/>
</dbReference>
<feature type="region of interest" description="Disordered" evidence="3">
    <location>
        <begin position="45"/>
        <end position="134"/>
    </location>
</feature>
<organism evidence="5 6">
    <name type="scientific">Hondaea fermentalgiana</name>
    <dbReference type="NCBI Taxonomy" id="2315210"/>
    <lineage>
        <taxon>Eukaryota</taxon>
        <taxon>Sar</taxon>
        <taxon>Stramenopiles</taxon>
        <taxon>Bigyra</taxon>
        <taxon>Labyrinthulomycetes</taxon>
        <taxon>Thraustochytrida</taxon>
        <taxon>Thraustochytriidae</taxon>
        <taxon>Hondaea</taxon>
    </lineage>
</organism>
<evidence type="ECO:0000313" key="5">
    <source>
        <dbReference type="EMBL" id="GBG26462.1"/>
    </source>
</evidence>
<sequence>MLSVEEVKTLKVADLRKELKQRGLDTTGKKDELAKRLADAVEEENLLGDVGSGDAAEPAAPAASAAAPTVDEPVAPAKASPVKAAAPAKAATTATGNGGSAANKPAAVPETTSATADDILGAPAPASTTLAGTDVAASAETATAEKTRKPRGKVTVEDLSKLKYGGVLSEEEERILSRAQRFGEVKGGKAKELLDRIEHAKQLELKRKRAERFGTVVAPDLIREVKKVDRQERRERAKEAKRQRQEEARAEAEKKRQRAERFAKPVVPPEEEEKMKKRAERFGA</sequence>
<dbReference type="GO" id="GO:1990904">
    <property type="term" value="C:ribonucleoprotein complex"/>
    <property type="evidence" value="ECO:0007669"/>
    <property type="project" value="UniProtKB-KW"/>
</dbReference>
<comment type="similarity">
    <text evidence="2">Belongs to the SAP domain-containing ribonucleoprotein family.</text>
</comment>
<feature type="region of interest" description="Disordered" evidence="3">
    <location>
        <begin position="228"/>
        <end position="284"/>
    </location>
</feature>
<reference evidence="5 6" key="1">
    <citation type="submission" date="2017-12" db="EMBL/GenBank/DDBJ databases">
        <title>Sequencing, de novo assembly and annotation of complete genome of a new Thraustochytrid species, strain FCC1311.</title>
        <authorList>
            <person name="Sedici K."/>
            <person name="Godart F."/>
            <person name="Aiese Cigliano R."/>
            <person name="Sanseverino W."/>
            <person name="Barakat M."/>
            <person name="Ortet P."/>
            <person name="Marechal E."/>
            <person name="Cagnac O."/>
            <person name="Amato A."/>
        </authorList>
    </citation>
    <scope>NUCLEOTIDE SEQUENCE [LARGE SCALE GENOMIC DNA]</scope>
</reference>
<dbReference type="Pfam" id="PF02037">
    <property type="entry name" value="SAP"/>
    <property type="match status" value="1"/>
</dbReference>
<dbReference type="PROSITE" id="PS50800">
    <property type="entry name" value="SAP"/>
    <property type="match status" value="1"/>
</dbReference>
<dbReference type="InterPro" id="IPR052240">
    <property type="entry name" value="SAP_domain_ribonucleoprotein"/>
</dbReference>
<name>A0A2R5G5X5_9STRA</name>
<evidence type="ECO:0000256" key="1">
    <source>
        <dbReference type="ARBA" id="ARBA00022553"/>
    </source>
</evidence>
<feature type="domain" description="SAP" evidence="4">
    <location>
        <begin position="7"/>
        <end position="41"/>
    </location>
</feature>
<feature type="compositionally biased region" description="Basic and acidic residues" evidence="3">
    <location>
        <begin position="228"/>
        <end position="263"/>
    </location>
</feature>
<dbReference type="Gene3D" id="1.10.720.30">
    <property type="entry name" value="SAP domain"/>
    <property type="match status" value="1"/>
</dbReference>
<dbReference type="InterPro" id="IPR040746">
    <property type="entry name" value="THO1_MOS11_C"/>
</dbReference>
<keyword evidence="5" id="KW-0687">Ribonucleoprotein</keyword>
<dbReference type="PANTHER" id="PTHR46551:SF1">
    <property type="entry name" value="SAP DOMAIN-CONTAINING RIBONUCLEOPROTEIN"/>
    <property type="match status" value="1"/>
</dbReference>
<accession>A0A2R5G5X5</accession>
<dbReference type="SMART" id="SM00513">
    <property type="entry name" value="SAP"/>
    <property type="match status" value="1"/>
</dbReference>
<dbReference type="InParanoid" id="A0A2R5G5X5"/>
<dbReference type="InterPro" id="IPR036361">
    <property type="entry name" value="SAP_dom_sf"/>
</dbReference>
<evidence type="ECO:0000313" key="6">
    <source>
        <dbReference type="Proteomes" id="UP000241890"/>
    </source>
</evidence>